<keyword evidence="3" id="KW-1185">Reference proteome</keyword>
<dbReference type="Proteomes" id="UP000007115">
    <property type="component" value="Unassembled WGS sequence"/>
</dbReference>
<dbReference type="EMBL" id="ABDF02000091">
    <property type="protein sequence ID" value="EHK16099.1"/>
    <property type="molecule type" value="Genomic_DNA"/>
</dbReference>
<comment type="caution">
    <text evidence="2">The sequence shown here is derived from an EMBL/GenBank/DDBJ whole genome shotgun (WGS) entry which is preliminary data.</text>
</comment>
<dbReference type="SUPFAM" id="SSF54427">
    <property type="entry name" value="NTF2-like"/>
    <property type="match status" value="1"/>
</dbReference>
<dbReference type="InterPro" id="IPR032710">
    <property type="entry name" value="NTF2-like_dom_sf"/>
</dbReference>
<dbReference type="PANTHER" id="PTHR41252">
    <property type="entry name" value="BLR2505 PROTEIN"/>
    <property type="match status" value="1"/>
</dbReference>
<gene>
    <name evidence="2" type="ORF">TRIVIDRAFT_40120</name>
</gene>
<dbReference type="InterPro" id="IPR037401">
    <property type="entry name" value="SnoaL-like"/>
</dbReference>
<dbReference type="RefSeq" id="XP_013950299.1">
    <property type="nucleotide sequence ID" value="XM_014094824.1"/>
</dbReference>
<dbReference type="Gene3D" id="3.10.450.50">
    <property type="match status" value="1"/>
</dbReference>
<organism evidence="2 3">
    <name type="scientific">Hypocrea virens (strain Gv29-8 / FGSC 10586)</name>
    <name type="common">Gliocladium virens</name>
    <name type="synonym">Trichoderma virens</name>
    <dbReference type="NCBI Taxonomy" id="413071"/>
    <lineage>
        <taxon>Eukaryota</taxon>
        <taxon>Fungi</taxon>
        <taxon>Dikarya</taxon>
        <taxon>Ascomycota</taxon>
        <taxon>Pezizomycotina</taxon>
        <taxon>Sordariomycetes</taxon>
        <taxon>Hypocreomycetidae</taxon>
        <taxon>Hypocreales</taxon>
        <taxon>Hypocreaceae</taxon>
        <taxon>Trichoderma</taxon>
    </lineage>
</organism>
<name>G9NB91_HYPVG</name>
<accession>G9NB91</accession>
<evidence type="ECO:0000259" key="1">
    <source>
        <dbReference type="Pfam" id="PF12680"/>
    </source>
</evidence>
<dbReference type="GeneID" id="25793885"/>
<dbReference type="InParanoid" id="G9NB91"/>
<proteinExistence type="predicted"/>
<dbReference type="AlphaFoldDB" id="G9NB91"/>
<dbReference type="VEuPathDB" id="FungiDB:TRIVIDRAFT_40120"/>
<dbReference type="CDD" id="cd00531">
    <property type="entry name" value="NTF2_like"/>
    <property type="match status" value="1"/>
</dbReference>
<dbReference type="Pfam" id="PF12680">
    <property type="entry name" value="SnoaL_2"/>
    <property type="match status" value="1"/>
</dbReference>
<dbReference type="PANTHER" id="PTHR41252:SF1">
    <property type="entry name" value="BLR2505 PROTEIN"/>
    <property type="match status" value="1"/>
</dbReference>
<protein>
    <recommendedName>
        <fullName evidence="1">SnoaL-like domain-containing protein</fullName>
    </recommendedName>
</protein>
<evidence type="ECO:0000313" key="2">
    <source>
        <dbReference type="EMBL" id="EHK16099.1"/>
    </source>
</evidence>
<feature type="domain" description="SnoaL-like" evidence="1">
    <location>
        <begin position="15"/>
        <end position="114"/>
    </location>
</feature>
<dbReference type="OMA" id="RFRNIQF"/>
<dbReference type="HOGENOM" id="CLU_124277_1_2_1"/>
<evidence type="ECO:0000313" key="3">
    <source>
        <dbReference type="Proteomes" id="UP000007115"/>
    </source>
</evidence>
<dbReference type="eggNOG" id="ENOG502T4M8">
    <property type="taxonomic scope" value="Eukaryota"/>
</dbReference>
<sequence length="133" mass="14882">MSAKELLQSHFRTIRADPQAWRLLFATDAVLEMPFAPPHVPKVLKGIDEIAESVSGFVQLLGDDFEINQKSVHLVQGEDAVVAEFSMTATAKPTGKIYNQDYILYLRAEDGKIVFYREYFDGPRTAAAFTPDS</sequence>
<dbReference type="OrthoDB" id="4896382at2759"/>
<reference evidence="2 3" key="1">
    <citation type="journal article" date="2011" name="Genome Biol.">
        <title>Comparative genome sequence analysis underscores mycoparasitism as the ancestral life style of Trichoderma.</title>
        <authorList>
            <person name="Kubicek C.P."/>
            <person name="Herrera-Estrella A."/>
            <person name="Seidl-Seiboth V."/>
            <person name="Martinez D.A."/>
            <person name="Druzhinina I.S."/>
            <person name="Thon M."/>
            <person name="Zeilinger S."/>
            <person name="Casas-Flores S."/>
            <person name="Horwitz B.A."/>
            <person name="Mukherjee P.K."/>
            <person name="Mukherjee M."/>
            <person name="Kredics L."/>
            <person name="Alcaraz L.D."/>
            <person name="Aerts A."/>
            <person name="Antal Z."/>
            <person name="Atanasova L."/>
            <person name="Cervantes-Badillo M.G."/>
            <person name="Challacombe J."/>
            <person name="Chertkov O."/>
            <person name="McCluskey K."/>
            <person name="Coulpier F."/>
            <person name="Deshpande N."/>
            <person name="von Doehren H."/>
            <person name="Ebbole D.J."/>
            <person name="Esquivel-Naranjo E.U."/>
            <person name="Fekete E."/>
            <person name="Flipphi M."/>
            <person name="Glaser F."/>
            <person name="Gomez-Rodriguez E.Y."/>
            <person name="Gruber S."/>
            <person name="Han C."/>
            <person name="Henrissat B."/>
            <person name="Hermosa R."/>
            <person name="Hernandez-Onate M."/>
            <person name="Karaffa L."/>
            <person name="Kosti I."/>
            <person name="Le Crom S."/>
            <person name="Lindquist E."/>
            <person name="Lucas S."/>
            <person name="Luebeck M."/>
            <person name="Luebeck P.S."/>
            <person name="Margeot A."/>
            <person name="Metz B."/>
            <person name="Misra M."/>
            <person name="Nevalainen H."/>
            <person name="Omann M."/>
            <person name="Packer N."/>
            <person name="Perrone G."/>
            <person name="Uresti-Rivera E.E."/>
            <person name="Salamov A."/>
            <person name="Schmoll M."/>
            <person name="Seiboth B."/>
            <person name="Shapiro H."/>
            <person name="Sukno S."/>
            <person name="Tamayo-Ramos J.A."/>
            <person name="Tisch D."/>
            <person name="Wiest A."/>
            <person name="Wilkinson H.H."/>
            <person name="Zhang M."/>
            <person name="Coutinho P.M."/>
            <person name="Kenerley C.M."/>
            <person name="Monte E."/>
            <person name="Baker S.E."/>
            <person name="Grigoriev I.V."/>
        </authorList>
    </citation>
    <scope>NUCLEOTIDE SEQUENCE [LARGE SCALE GENOMIC DNA]</scope>
    <source>
        <strain evidence="3">Gv29-8 / FGSC 10586</strain>
    </source>
</reference>